<sequence length="77" mass="8337">MLIKVKLLLTFKDRAPQKEQPFGLELPPGATVGAAFAALGIKPEEKKVALLNGRVVEPERELSQDDLLTVFPPLEGG</sequence>
<dbReference type="SUPFAM" id="SSF54285">
    <property type="entry name" value="MoaD/ThiS"/>
    <property type="match status" value="1"/>
</dbReference>
<evidence type="ECO:0000313" key="1">
    <source>
        <dbReference type="EMBL" id="KIX15526.1"/>
    </source>
</evidence>
<dbReference type="AlphaFoldDB" id="A0A0D2JIP0"/>
<accession>A0A0D2JIP0</accession>
<dbReference type="RefSeq" id="WP_044346408.1">
    <property type="nucleotide sequence ID" value="NZ_AZAC01000002.1"/>
</dbReference>
<dbReference type="STRING" id="1429043.X474_02040"/>
<protein>
    <submittedName>
        <fullName evidence="1">Molybdenum cofactor biosynthesis protein MoaD</fullName>
    </submittedName>
</protein>
<name>A0A0D2JIP0_9BACT</name>
<keyword evidence="2" id="KW-1185">Reference proteome</keyword>
<dbReference type="InParanoid" id="A0A0D2JIP0"/>
<proteinExistence type="predicted"/>
<dbReference type="OrthoDB" id="1729830at2"/>
<evidence type="ECO:0000313" key="2">
    <source>
        <dbReference type="Proteomes" id="UP000032233"/>
    </source>
</evidence>
<dbReference type="InterPro" id="IPR003749">
    <property type="entry name" value="ThiS/MoaD-like"/>
</dbReference>
<dbReference type="Proteomes" id="UP000032233">
    <property type="component" value="Unassembled WGS sequence"/>
</dbReference>
<reference evidence="1 2" key="1">
    <citation type="submission" date="2013-11" db="EMBL/GenBank/DDBJ databases">
        <title>Metagenomic analysis of a methanogenic consortium involved in long chain n-alkane degradation.</title>
        <authorList>
            <person name="Davidova I.A."/>
            <person name="Callaghan A.V."/>
            <person name="Wawrik B."/>
            <person name="Pruitt S."/>
            <person name="Marks C."/>
            <person name="Duncan K.E."/>
            <person name="Suflita J.M."/>
        </authorList>
    </citation>
    <scope>NUCLEOTIDE SEQUENCE [LARGE SCALE GENOMIC DNA]</scope>
    <source>
        <strain evidence="1 2">SPR</strain>
    </source>
</reference>
<organism evidence="1 2">
    <name type="scientific">Dethiosulfatarculus sandiegensis</name>
    <dbReference type="NCBI Taxonomy" id="1429043"/>
    <lineage>
        <taxon>Bacteria</taxon>
        <taxon>Pseudomonadati</taxon>
        <taxon>Thermodesulfobacteriota</taxon>
        <taxon>Desulfarculia</taxon>
        <taxon>Desulfarculales</taxon>
        <taxon>Desulfarculaceae</taxon>
        <taxon>Dethiosulfatarculus</taxon>
    </lineage>
</organism>
<gene>
    <name evidence="1" type="ORF">X474_02040</name>
</gene>
<dbReference type="Pfam" id="PF02597">
    <property type="entry name" value="ThiS"/>
    <property type="match status" value="1"/>
</dbReference>
<dbReference type="InterPro" id="IPR012675">
    <property type="entry name" value="Beta-grasp_dom_sf"/>
</dbReference>
<dbReference type="EMBL" id="AZAC01000002">
    <property type="protein sequence ID" value="KIX15526.1"/>
    <property type="molecule type" value="Genomic_DNA"/>
</dbReference>
<dbReference type="InterPro" id="IPR016155">
    <property type="entry name" value="Mopterin_synth/thiamin_S_b"/>
</dbReference>
<dbReference type="Gene3D" id="3.10.20.30">
    <property type="match status" value="1"/>
</dbReference>
<comment type="caution">
    <text evidence="1">The sequence shown here is derived from an EMBL/GenBank/DDBJ whole genome shotgun (WGS) entry which is preliminary data.</text>
</comment>